<dbReference type="Pfam" id="PF00756">
    <property type="entry name" value="Esterase"/>
    <property type="match status" value="1"/>
</dbReference>
<feature type="transmembrane region" description="Helical" evidence="1">
    <location>
        <begin position="12"/>
        <end position="32"/>
    </location>
</feature>
<evidence type="ECO:0000313" key="3">
    <source>
        <dbReference type="Proteomes" id="UP000538196"/>
    </source>
</evidence>
<name>A0A7W4UXK0_LEIAQ</name>
<keyword evidence="1" id="KW-1133">Transmembrane helix</keyword>
<dbReference type="RefSeq" id="WP_183428585.1">
    <property type="nucleotide sequence ID" value="NZ_JACHVP010000002.1"/>
</dbReference>
<dbReference type="PANTHER" id="PTHR48098">
    <property type="entry name" value="ENTEROCHELIN ESTERASE-RELATED"/>
    <property type="match status" value="1"/>
</dbReference>
<dbReference type="GO" id="GO:0016747">
    <property type="term" value="F:acyltransferase activity, transferring groups other than amino-acyl groups"/>
    <property type="evidence" value="ECO:0007669"/>
    <property type="project" value="TreeGrafter"/>
</dbReference>
<keyword evidence="1" id="KW-0472">Membrane</keyword>
<proteinExistence type="predicted"/>
<organism evidence="2 3">
    <name type="scientific">Leifsonia aquatica</name>
    <name type="common">Corynebacterium aquaticum</name>
    <dbReference type="NCBI Taxonomy" id="144185"/>
    <lineage>
        <taxon>Bacteria</taxon>
        <taxon>Bacillati</taxon>
        <taxon>Actinomycetota</taxon>
        <taxon>Actinomycetes</taxon>
        <taxon>Micrococcales</taxon>
        <taxon>Microbacteriaceae</taxon>
        <taxon>Leifsonia</taxon>
    </lineage>
</organism>
<dbReference type="InterPro" id="IPR000801">
    <property type="entry name" value="Esterase-like"/>
</dbReference>
<keyword evidence="1" id="KW-0812">Transmembrane</keyword>
<keyword evidence="3" id="KW-1185">Reference proteome</keyword>
<feature type="transmembrane region" description="Helical" evidence="1">
    <location>
        <begin position="44"/>
        <end position="65"/>
    </location>
</feature>
<evidence type="ECO:0000256" key="1">
    <source>
        <dbReference type="SAM" id="Phobius"/>
    </source>
</evidence>
<feature type="transmembrane region" description="Helical" evidence="1">
    <location>
        <begin position="102"/>
        <end position="120"/>
    </location>
</feature>
<accession>A0A7W4UXK0</accession>
<dbReference type="EMBL" id="JACHVP010000002">
    <property type="protein sequence ID" value="MBB2967787.1"/>
    <property type="molecule type" value="Genomic_DNA"/>
</dbReference>
<reference evidence="2 3" key="1">
    <citation type="submission" date="2020-08" db="EMBL/GenBank/DDBJ databases">
        <title>Sequencing the genomes of 1000 actinobacteria strains.</title>
        <authorList>
            <person name="Klenk H.-P."/>
        </authorList>
    </citation>
    <scope>NUCLEOTIDE SEQUENCE [LARGE SCALE GENOMIC DNA]</scope>
    <source>
        <strain evidence="2 3">DSM 20146</strain>
    </source>
</reference>
<dbReference type="AlphaFoldDB" id="A0A7W4UXK0"/>
<feature type="transmembrane region" description="Helical" evidence="1">
    <location>
        <begin position="77"/>
        <end position="95"/>
    </location>
</feature>
<dbReference type="InterPro" id="IPR029058">
    <property type="entry name" value="AB_hydrolase_fold"/>
</dbReference>
<sequence length="431" mass="45372">MFDGVLSLDVLSGPFPVLLFVAAAGVLIALLVRRPSARWLRRVALAAVGGLAAAIVVWLVCVRWLNLFGESLGAGNYAWLAAAFCGVALCAVSIGSRPRWRTVVAIVGIPVFLAAATVGINANYGLNRTLGGLLAITVPKPIALTPPTSAAHRYDTELWKHWRAPSDMPARGEVGTVRIPPTASGFRAREAGLYLPPAARVAHPPTLPLVVMMMGQPGNPDPEPIAGVLDRFAASHHGLAPIVIVADQLGDPTHDTLCRDTKRFGAVETYITRDVPAWAEKNLAVTHDHRFWTVAGYSNGGLCALSFGIGHPDLFTNILDISGEEFPGAEHPDATLHDEFGGDQAAYDRAKPFTRLRASSFPGTTAIFTACADDPGYHAVALRASQLARAAGINSAFVSLPTGGHGIGALDGGLNGGFADLYPLLGLEAPR</sequence>
<dbReference type="Gene3D" id="3.40.50.1820">
    <property type="entry name" value="alpha/beta hydrolase"/>
    <property type="match status" value="1"/>
</dbReference>
<comment type="caution">
    <text evidence="2">The sequence shown here is derived from an EMBL/GenBank/DDBJ whole genome shotgun (WGS) entry which is preliminary data.</text>
</comment>
<dbReference type="InterPro" id="IPR050583">
    <property type="entry name" value="Mycobacterial_A85_antigen"/>
</dbReference>
<dbReference type="SUPFAM" id="SSF53474">
    <property type="entry name" value="alpha/beta-Hydrolases"/>
    <property type="match status" value="1"/>
</dbReference>
<protein>
    <submittedName>
        <fullName evidence="2">Poly(3-hydroxybutyrate) depolymerase</fullName>
    </submittedName>
</protein>
<evidence type="ECO:0000313" key="2">
    <source>
        <dbReference type="EMBL" id="MBB2967787.1"/>
    </source>
</evidence>
<dbReference type="PANTHER" id="PTHR48098:SF1">
    <property type="entry name" value="DIACYLGLYCEROL ACYLTRANSFERASE_MYCOLYLTRANSFERASE AG85A"/>
    <property type="match status" value="1"/>
</dbReference>
<gene>
    <name evidence="2" type="ORF">FHX33_002550</name>
</gene>
<dbReference type="Proteomes" id="UP000538196">
    <property type="component" value="Unassembled WGS sequence"/>
</dbReference>